<dbReference type="RefSeq" id="WP_157688497.1">
    <property type="nucleotide sequence ID" value="NZ_CP034345.1"/>
</dbReference>
<feature type="compositionally biased region" description="Low complexity" evidence="1">
    <location>
        <begin position="467"/>
        <end position="482"/>
    </location>
</feature>
<feature type="region of interest" description="Disordered" evidence="1">
    <location>
        <begin position="420"/>
        <end position="505"/>
    </location>
</feature>
<dbReference type="Proteomes" id="UP000428325">
    <property type="component" value="Chromosome"/>
</dbReference>
<dbReference type="GeneID" id="99245153"/>
<evidence type="ECO:0000313" key="4">
    <source>
        <dbReference type="Proteomes" id="UP000428325"/>
    </source>
</evidence>
<keyword evidence="2" id="KW-0472">Membrane</keyword>
<feature type="transmembrane region" description="Helical" evidence="2">
    <location>
        <begin position="502"/>
        <end position="521"/>
    </location>
</feature>
<feature type="region of interest" description="Disordered" evidence="1">
    <location>
        <begin position="32"/>
        <end position="56"/>
    </location>
</feature>
<dbReference type="AlphaFoldDB" id="A0A6B9FD45"/>
<organism evidence="3 4">
    <name type="scientific">Haloplanus rallus</name>
    <dbReference type="NCBI Taxonomy" id="1816183"/>
    <lineage>
        <taxon>Archaea</taxon>
        <taxon>Methanobacteriati</taxon>
        <taxon>Methanobacteriota</taxon>
        <taxon>Stenosarchaea group</taxon>
        <taxon>Halobacteria</taxon>
        <taxon>Halobacteriales</taxon>
        <taxon>Haloferacaceae</taxon>
        <taxon>Haloplanus</taxon>
    </lineage>
</organism>
<evidence type="ECO:0000256" key="2">
    <source>
        <dbReference type="SAM" id="Phobius"/>
    </source>
</evidence>
<keyword evidence="2" id="KW-1133">Transmembrane helix</keyword>
<accession>A0A6B9FD45</accession>
<dbReference type="Gene3D" id="1.10.390.10">
    <property type="entry name" value="Neutral Protease Domain 2"/>
    <property type="match status" value="1"/>
</dbReference>
<proteinExistence type="predicted"/>
<evidence type="ECO:0000313" key="3">
    <source>
        <dbReference type="EMBL" id="QGX94260.1"/>
    </source>
</evidence>
<gene>
    <name evidence="3" type="ORF">EI982_05400</name>
</gene>
<evidence type="ECO:0008006" key="5">
    <source>
        <dbReference type="Google" id="ProtNLM"/>
    </source>
</evidence>
<keyword evidence="4" id="KW-1185">Reference proteome</keyword>
<dbReference type="KEGG" id="hra:EI982_05400"/>
<dbReference type="InterPro" id="IPR027268">
    <property type="entry name" value="Peptidase_M4/M1_CTD_sf"/>
</dbReference>
<dbReference type="OrthoDB" id="271491at2157"/>
<keyword evidence="2" id="KW-0812">Transmembrane</keyword>
<sequence length="526" mass="56014">MSARGVRAVGTVVVVALLVVAGVTPALATADRTTATDGWRPAVDASPSDGTLTQQDGATLGERIVASRNDEPGSVTLTFEYRIPDSVSGLRVGVPVLSLPGITVGETDGFEHATGTRFEWDTETERPSVSLRLAVGDTLGDGVRGVERDDWALVSQPSTRVQVRAAERPTRTTTFAVDDAEPGYASSHLAYLGPHDRRNVTVADENATFVLGADADTERATAFLRTANERFDFGVRHDRITVFVLPVSDENTTNVDAATVDTAFWVGESGLRLGDTGGVFTHEYVHTRLGTVGTGDATWLTEASAEYYGHLFALNDGVGNYESFRAGLRAEEYAPERQSVTLTDPETWRGTTAHYDKGAHVLAALDAEIRRRTDGERTLRDVFAGRSEPFADYRSFREAVIEVAGDESLGPWLDRYVTTDALPPLPENPRYYVADPDLDPDGDGTPSGTEVDRGRHPFVAGAGPDGAVATEAEPTTAENETGTESERETGTDRTGTEGSAPGFGAGAGAAALALVAALGALRRRRA</sequence>
<evidence type="ECO:0000256" key="1">
    <source>
        <dbReference type="SAM" id="MobiDB-lite"/>
    </source>
</evidence>
<name>A0A6B9FD45_9EURY</name>
<feature type="compositionally biased region" description="Basic and acidic residues" evidence="1">
    <location>
        <begin position="484"/>
        <end position="495"/>
    </location>
</feature>
<protein>
    <recommendedName>
        <fullName evidence="5">PGF-CTERM sorting domain-containing protein</fullName>
    </recommendedName>
</protein>
<dbReference type="SUPFAM" id="SSF55486">
    <property type="entry name" value="Metalloproteases ('zincins'), catalytic domain"/>
    <property type="match status" value="1"/>
</dbReference>
<reference evidence="3 4" key="1">
    <citation type="submission" date="2018-12" db="EMBL/GenBank/DDBJ databases">
        <title>Complete genome sequence of Haloplanus rallus MBLA0036.</title>
        <authorList>
            <person name="Nam Y.-d."/>
            <person name="Kang J."/>
            <person name="Chung W.-H."/>
            <person name="Park Y.S."/>
        </authorList>
    </citation>
    <scope>NUCLEOTIDE SEQUENCE [LARGE SCALE GENOMIC DNA]</scope>
    <source>
        <strain evidence="3 4">MBLA0036</strain>
    </source>
</reference>
<dbReference type="EMBL" id="CP034345">
    <property type="protein sequence ID" value="QGX94260.1"/>
    <property type="molecule type" value="Genomic_DNA"/>
</dbReference>